<dbReference type="EMBL" id="JAGTJJ010000053">
    <property type="protein sequence ID" value="MDC3987455.1"/>
    <property type="molecule type" value="Genomic_DNA"/>
</dbReference>
<dbReference type="Gene3D" id="3.40.50.300">
    <property type="entry name" value="P-loop containing nucleotide triphosphate hydrolases"/>
    <property type="match status" value="1"/>
</dbReference>
<reference evidence="3 4" key="1">
    <citation type="submission" date="2021-04" db="EMBL/GenBank/DDBJ databases">
        <title>Genome analysis of Polyangium sp.</title>
        <authorList>
            <person name="Li Y."/>
            <person name="Wang J."/>
        </authorList>
    </citation>
    <scope>NUCLEOTIDE SEQUENCE [LARGE SCALE GENOMIC DNA]</scope>
    <source>
        <strain evidence="3 4">SDU14</strain>
    </source>
</reference>
<feature type="region of interest" description="Disordered" evidence="1">
    <location>
        <begin position="328"/>
        <end position="362"/>
    </location>
</feature>
<keyword evidence="4" id="KW-1185">Reference proteome</keyword>
<dbReference type="RefSeq" id="WP_272426883.1">
    <property type="nucleotide sequence ID" value="NZ_JAGTJJ010000053.1"/>
</dbReference>
<dbReference type="SUPFAM" id="SSF52540">
    <property type="entry name" value="P-loop containing nucleoside triphosphate hydrolases"/>
    <property type="match status" value="1"/>
</dbReference>
<dbReference type="Pfam" id="PF01656">
    <property type="entry name" value="CbiA"/>
    <property type="match status" value="1"/>
</dbReference>
<accession>A0A9X4AYN9</accession>
<evidence type="ECO:0000313" key="3">
    <source>
        <dbReference type="EMBL" id="MDC3987455.1"/>
    </source>
</evidence>
<dbReference type="AlphaFoldDB" id="A0A9X4AYN9"/>
<proteinExistence type="predicted"/>
<evidence type="ECO:0000259" key="2">
    <source>
        <dbReference type="Pfam" id="PF01656"/>
    </source>
</evidence>
<protein>
    <recommendedName>
        <fullName evidence="2">CobQ/CobB/MinD/ParA nucleotide binding domain-containing protein</fullName>
    </recommendedName>
</protein>
<name>A0A9X4AYN9_9BACT</name>
<gene>
    <name evidence="3" type="ORF">KEG57_43705</name>
</gene>
<dbReference type="InterPro" id="IPR011990">
    <property type="entry name" value="TPR-like_helical_dom_sf"/>
</dbReference>
<feature type="domain" description="CobQ/CobB/MinD/ParA nucleotide binding" evidence="2">
    <location>
        <begin position="11"/>
        <end position="199"/>
    </location>
</feature>
<sequence length="1185" mass="125205">MSDRQGIIVGLASARGGVGRAMAVANVGALLAQKGKRVLVVDLAVDEPALERYFQGRGEGRKGAGVVHFFEGVRAAALPLVSGRGRDVPPEAAVRAGITQFLDGGAGIRVVPLKLGGAPAEMFYWPAEGARSAVTRARVIEECSWLLAPLAQALRARYDEVLVNMPSGRTEATALLAAHLVDKLVLLVDDASLEEAIDLGRFAHARRALVDASRPLPLFPLLVRVEEGASGRAFVQEAKEQLEGLIYETTNVMGRDLGPYLGLATIPWNERAARGAAIAAEIESAADPKSLAHAYLRFVQCLRRQSPLDVGEAARPSSRDLWAAIEARRGRSGPDSSPPPSSRLVVEDRGSSPPSGNLPQSVRLIEGDPFARAAVLRAEGNFRAARKAYLEIARGEIRDEGGSRDAARALLALGDLSIESGDTSVSDYGEVIRRFFPRRFEDPEFLTAVLLASYRQGKFHAGREAWAEACKHLGMALELAEEMRLTGEPPWLRAVHADAAHAAGVCCQELGWDDTAANHFSMACAAGVGVTGSGYRAVEAASLAGSVFSFGRMGALDRALDAARELARKAAAPAAETLSAWFALGAANAAATLALAGHPVKAATALAGLRERLAGATETPYFEIAAAVACNEVTALDAAGRHEEADARIAEVRARFAGSLHLPILEALCAAECSHAITRAARGQAREASETLSVLRDRLMRAWLRLEAGPSLLALVAGVSYSLAHVLEREGRVDEARAALAEASLRARWDDPRRPRILGRAGLALLRVASMLQGFGVPASEASFEVARKHLREAAEHGGSDPFLLGCAGILALFRADEEEARGFLEKSFTRGGEAALARAWGAVRAAMKPHEGWFVREIGARISSLSGETRDALGARDPSGLGWILALAGAPVAARKEGAAPSATPPEVASGGGLGRANTRAIRTHAAAVCRPDTLLSTEPPVPWLSCPLLLLEQQDEGASTSASGASGRARGEVPEVALPEITLPVPRTGPEGNLLGMLAALYTGTSAYRAALRRTTVHAGGVEEVAELVDAWRGEDGEPLVRIFPDDPAEEVLLAHGSETSLVRRGHVIAKSTLEDSPYVALAAVLSEGLGAAFDVVISGEEGRAWMAVISAVPRKPRAGCARARIEVDRVLVARGDLGAIRRVVIWDARGDEHRFTMEGTTRLLPSAAAFAQRDASAPATKR</sequence>
<dbReference type="Gene3D" id="1.25.40.10">
    <property type="entry name" value="Tetratricopeptide repeat domain"/>
    <property type="match status" value="1"/>
</dbReference>
<evidence type="ECO:0000313" key="4">
    <source>
        <dbReference type="Proteomes" id="UP001151081"/>
    </source>
</evidence>
<comment type="caution">
    <text evidence="3">The sequence shown here is derived from an EMBL/GenBank/DDBJ whole genome shotgun (WGS) entry which is preliminary data.</text>
</comment>
<evidence type="ECO:0000256" key="1">
    <source>
        <dbReference type="SAM" id="MobiDB-lite"/>
    </source>
</evidence>
<dbReference type="Proteomes" id="UP001151081">
    <property type="component" value="Unassembled WGS sequence"/>
</dbReference>
<organism evidence="3 4">
    <name type="scientific">Polyangium jinanense</name>
    <dbReference type="NCBI Taxonomy" id="2829994"/>
    <lineage>
        <taxon>Bacteria</taxon>
        <taxon>Pseudomonadati</taxon>
        <taxon>Myxococcota</taxon>
        <taxon>Polyangia</taxon>
        <taxon>Polyangiales</taxon>
        <taxon>Polyangiaceae</taxon>
        <taxon>Polyangium</taxon>
    </lineage>
</organism>
<dbReference type="InterPro" id="IPR027417">
    <property type="entry name" value="P-loop_NTPase"/>
</dbReference>
<dbReference type="InterPro" id="IPR002586">
    <property type="entry name" value="CobQ/CobB/MinD/ParA_Nub-bd_dom"/>
</dbReference>